<keyword evidence="4" id="KW-1185">Reference proteome</keyword>
<dbReference type="GO" id="GO:0047617">
    <property type="term" value="F:fatty acyl-CoA hydrolase activity"/>
    <property type="evidence" value="ECO:0007669"/>
    <property type="project" value="TreeGrafter"/>
</dbReference>
<dbReference type="PANTHER" id="PTHR31793">
    <property type="entry name" value="4-HYDROXYBENZOYL-COA THIOESTERASE FAMILY MEMBER"/>
    <property type="match status" value="1"/>
</dbReference>
<comment type="caution">
    <text evidence="3">The sequence shown here is derived from an EMBL/GenBank/DDBJ whole genome shotgun (WGS) entry which is preliminary data.</text>
</comment>
<dbReference type="EMBL" id="SCEB01215572">
    <property type="protein sequence ID" value="RXM28837.1"/>
    <property type="molecule type" value="Genomic_DNA"/>
</dbReference>
<dbReference type="PANTHER" id="PTHR31793:SF27">
    <property type="entry name" value="NOVEL THIOESTERASE SUPERFAMILY DOMAIN AND SAPOSIN A-TYPE DOMAIN CONTAINING PROTEIN (0610012H03RIK)"/>
    <property type="match status" value="1"/>
</dbReference>
<dbReference type="Gene3D" id="3.10.129.10">
    <property type="entry name" value="Hotdog Thioesterase"/>
    <property type="match status" value="1"/>
</dbReference>
<proteinExistence type="inferred from homology"/>
<keyword evidence="2" id="KW-0378">Hydrolase</keyword>
<organism evidence="3 4">
    <name type="scientific">Acipenser ruthenus</name>
    <name type="common">Sterlet sturgeon</name>
    <dbReference type="NCBI Taxonomy" id="7906"/>
    <lineage>
        <taxon>Eukaryota</taxon>
        <taxon>Metazoa</taxon>
        <taxon>Chordata</taxon>
        <taxon>Craniata</taxon>
        <taxon>Vertebrata</taxon>
        <taxon>Euteleostomi</taxon>
        <taxon>Actinopterygii</taxon>
        <taxon>Chondrostei</taxon>
        <taxon>Acipenseriformes</taxon>
        <taxon>Acipenseridae</taxon>
        <taxon>Acipenser</taxon>
    </lineage>
</organism>
<name>A0A444U0X6_ACIRT</name>
<gene>
    <name evidence="3" type="ORF">EOD39_0524</name>
</gene>
<evidence type="ECO:0000313" key="4">
    <source>
        <dbReference type="Proteomes" id="UP000289886"/>
    </source>
</evidence>
<dbReference type="GO" id="GO:0005739">
    <property type="term" value="C:mitochondrion"/>
    <property type="evidence" value="ECO:0007669"/>
    <property type="project" value="TreeGrafter"/>
</dbReference>
<evidence type="ECO:0000256" key="1">
    <source>
        <dbReference type="ARBA" id="ARBA00005953"/>
    </source>
</evidence>
<comment type="similarity">
    <text evidence="1">Belongs to the 4-hydroxybenzoyl-CoA thioesterase family.</text>
</comment>
<accession>A0A444U0X6</accession>
<evidence type="ECO:0000256" key="2">
    <source>
        <dbReference type="ARBA" id="ARBA00022801"/>
    </source>
</evidence>
<dbReference type="Proteomes" id="UP000289886">
    <property type="component" value="Unassembled WGS sequence"/>
</dbReference>
<dbReference type="CDD" id="cd00586">
    <property type="entry name" value="4HBT"/>
    <property type="match status" value="1"/>
</dbReference>
<dbReference type="InterPro" id="IPR050563">
    <property type="entry name" value="4-hydroxybenzoyl-CoA_TE"/>
</dbReference>
<dbReference type="FunFam" id="3.10.129.10:FF:000105">
    <property type="entry name" value="uncharacterized protein LOC101841231 isoform X3"/>
    <property type="match status" value="1"/>
</dbReference>
<evidence type="ECO:0000313" key="3">
    <source>
        <dbReference type="EMBL" id="RXM28837.1"/>
    </source>
</evidence>
<dbReference type="InterPro" id="IPR029069">
    <property type="entry name" value="HotDog_dom_sf"/>
</dbReference>
<protein>
    <submittedName>
        <fullName evidence="3">Uncharacterized protein</fullName>
    </submittedName>
</protein>
<reference evidence="3 4" key="1">
    <citation type="submission" date="2019-01" db="EMBL/GenBank/DDBJ databases">
        <title>Draft Genome and Complete Hox-Cluster Characterization of the Sterlet Sturgeon (Acipenser ruthenus).</title>
        <authorList>
            <person name="Wei Q."/>
        </authorList>
    </citation>
    <scope>NUCLEOTIDE SEQUENCE [LARGE SCALE GENOMIC DNA]</scope>
    <source>
        <strain evidence="3">WHYD16114868_AA</strain>
        <tissue evidence="3">Blood</tissue>
    </source>
</reference>
<dbReference type="SUPFAM" id="SSF54637">
    <property type="entry name" value="Thioesterase/thiol ester dehydrase-isomerase"/>
    <property type="match status" value="1"/>
</dbReference>
<dbReference type="Pfam" id="PF13279">
    <property type="entry name" value="4HBT_2"/>
    <property type="match status" value="1"/>
</dbReference>
<sequence>MDSRPQLLYAVSMNMPTDSSSFHEDFLGLKMKLFVNLRTLRLPYISVRHAVNSTQPTRNVDFYRQRTTYSYFLPIQTRWQDNDQYGHVNNAVYHGYFDTLINHYLIRYCGLNTNRRSSSMVGFIVTNQCSFHKPVKFPENPLASLAVEKIGRSSVHYRMALFNQVPTKKSISIHFNILNDGCFSDWSALEGFESLACTTAMSTHVFVDTMSEKPKELPEGFKKGLQKIMIPL</sequence>
<dbReference type="AlphaFoldDB" id="A0A444U0X6"/>